<proteinExistence type="predicted"/>
<gene>
    <name evidence="2" type="ORF">FWILDA_LOCUS15330</name>
</gene>
<dbReference type="PANTHER" id="PTHR10742">
    <property type="entry name" value="FLAVIN MONOAMINE OXIDASE"/>
    <property type="match status" value="1"/>
</dbReference>
<reference evidence="2" key="1">
    <citation type="submission" date="2022-08" db="EMBL/GenBank/DDBJ databases">
        <authorList>
            <person name="Kallberg Y."/>
            <person name="Tangrot J."/>
            <person name="Rosling A."/>
        </authorList>
    </citation>
    <scope>NUCLEOTIDE SEQUENCE</scope>
    <source>
        <strain evidence="2">Wild A</strain>
    </source>
</reference>
<keyword evidence="3" id="KW-1185">Reference proteome</keyword>
<dbReference type="Gene3D" id="3.90.660.10">
    <property type="match status" value="1"/>
</dbReference>
<dbReference type="SUPFAM" id="SSF51905">
    <property type="entry name" value="FAD/NAD(P)-binding domain"/>
    <property type="match status" value="1"/>
</dbReference>
<accession>A0A9W4T3V3</accession>
<feature type="non-terminal residue" evidence="2">
    <location>
        <position position="273"/>
    </location>
</feature>
<dbReference type="AlphaFoldDB" id="A0A9W4T3V3"/>
<dbReference type="GO" id="GO:0009063">
    <property type="term" value="P:amino acid catabolic process"/>
    <property type="evidence" value="ECO:0007669"/>
    <property type="project" value="TreeGrafter"/>
</dbReference>
<dbReference type="PANTHER" id="PTHR10742:SF342">
    <property type="entry name" value="AMINE OXIDASE"/>
    <property type="match status" value="1"/>
</dbReference>
<dbReference type="Pfam" id="PF01593">
    <property type="entry name" value="Amino_oxidase"/>
    <property type="match status" value="1"/>
</dbReference>
<feature type="domain" description="Amine oxidase" evidence="1">
    <location>
        <begin position="51"/>
        <end position="163"/>
    </location>
</feature>
<dbReference type="EMBL" id="CAMKVN010007870">
    <property type="protein sequence ID" value="CAI2191950.1"/>
    <property type="molecule type" value="Genomic_DNA"/>
</dbReference>
<dbReference type="InterPro" id="IPR002937">
    <property type="entry name" value="Amino_oxidase"/>
</dbReference>
<organism evidence="2 3">
    <name type="scientific">Funneliformis geosporum</name>
    <dbReference type="NCBI Taxonomy" id="1117311"/>
    <lineage>
        <taxon>Eukaryota</taxon>
        <taxon>Fungi</taxon>
        <taxon>Fungi incertae sedis</taxon>
        <taxon>Mucoromycota</taxon>
        <taxon>Glomeromycotina</taxon>
        <taxon>Glomeromycetes</taxon>
        <taxon>Glomerales</taxon>
        <taxon>Glomeraceae</taxon>
        <taxon>Funneliformis</taxon>
    </lineage>
</organism>
<name>A0A9W4T3V3_9GLOM</name>
<dbReference type="InterPro" id="IPR050281">
    <property type="entry name" value="Flavin_monoamine_oxidase"/>
</dbReference>
<comment type="caution">
    <text evidence="2">The sequence shown here is derived from an EMBL/GenBank/DDBJ whole genome shotgun (WGS) entry which is preliminary data.</text>
</comment>
<sequence>MMVPDNERFYAHLKSYYYFDYVKRLKDDNTDIFPRDTPAENPKICIIGAGLAGLFSALLLKEAGIKDITILEYQGRVGGRVLTHYFTADPDDERRLYGEIGAMRLPYVEGRPELSPHQLVFDTIYYLNEYNKDDQKKQIKTIPYIFSDSNAIYYFNNKKGHTDKLMTKNYSATVEASQLGYPDSIPSNFLDLWNEALQPFFDVLNTDFTKGLKMLKRYYQYSVYSYLKEVFLPARLPKQAEDYDEIISAIELQIAGIGMNYIIIYFDISTVHM</sequence>
<dbReference type="GO" id="GO:0001716">
    <property type="term" value="F:L-amino-acid oxidase activity"/>
    <property type="evidence" value="ECO:0007669"/>
    <property type="project" value="TreeGrafter"/>
</dbReference>
<evidence type="ECO:0000313" key="3">
    <source>
        <dbReference type="Proteomes" id="UP001153678"/>
    </source>
</evidence>
<evidence type="ECO:0000313" key="2">
    <source>
        <dbReference type="EMBL" id="CAI2191950.1"/>
    </source>
</evidence>
<dbReference type="Proteomes" id="UP001153678">
    <property type="component" value="Unassembled WGS sequence"/>
</dbReference>
<evidence type="ECO:0000259" key="1">
    <source>
        <dbReference type="Pfam" id="PF01593"/>
    </source>
</evidence>
<dbReference type="OrthoDB" id="7777654at2759"/>
<dbReference type="Gene3D" id="3.50.50.60">
    <property type="entry name" value="FAD/NAD(P)-binding domain"/>
    <property type="match status" value="1"/>
</dbReference>
<dbReference type="InterPro" id="IPR036188">
    <property type="entry name" value="FAD/NAD-bd_sf"/>
</dbReference>
<protein>
    <submittedName>
        <fullName evidence="2">9777_t:CDS:1</fullName>
    </submittedName>
</protein>